<dbReference type="GO" id="GO:0005634">
    <property type="term" value="C:nucleus"/>
    <property type="evidence" value="ECO:0007669"/>
    <property type="project" value="TreeGrafter"/>
</dbReference>
<gene>
    <name evidence="1" type="ORF">K435DRAFT_598518</name>
</gene>
<keyword evidence="2" id="KW-1185">Reference proteome</keyword>
<dbReference type="PANTHER" id="PTHR12197">
    <property type="entry name" value="HISTONE-LYSINE N-METHYLTRANSFERASE SMYD"/>
    <property type="match status" value="1"/>
</dbReference>
<reference evidence="1 2" key="1">
    <citation type="journal article" date="2019" name="Nat. Ecol. Evol.">
        <title>Megaphylogeny resolves global patterns of mushroom evolution.</title>
        <authorList>
            <person name="Varga T."/>
            <person name="Krizsan K."/>
            <person name="Foldi C."/>
            <person name="Dima B."/>
            <person name="Sanchez-Garcia M."/>
            <person name="Sanchez-Ramirez S."/>
            <person name="Szollosi G.J."/>
            <person name="Szarkandi J.G."/>
            <person name="Papp V."/>
            <person name="Albert L."/>
            <person name="Andreopoulos W."/>
            <person name="Angelini C."/>
            <person name="Antonin V."/>
            <person name="Barry K.W."/>
            <person name="Bougher N.L."/>
            <person name="Buchanan P."/>
            <person name="Buyck B."/>
            <person name="Bense V."/>
            <person name="Catcheside P."/>
            <person name="Chovatia M."/>
            <person name="Cooper J."/>
            <person name="Damon W."/>
            <person name="Desjardin D."/>
            <person name="Finy P."/>
            <person name="Geml J."/>
            <person name="Haridas S."/>
            <person name="Hughes K."/>
            <person name="Justo A."/>
            <person name="Karasinski D."/>
            <person name="Kautmanova I."/>
            <person name="Kiss B."/>
            <person name="Kocsube S."/>
            <person name="Kotiranta H."/>
            <person name="LaButti K.M."/>
            <person name="Lechner B.E."/>
            <person name="Liimatainen K."/>
            <person name="Lipzen A."/>
            <person name="Lukacs Z."/>
            <person name="Mihaltcheva S."/>
            <person name="Morgado L.N."/>
            <person name="Niskanen T."/>
            <person name="Noordeloos M.E."/>
            <person name="Ohm R.A."/>
            <person name="Ortiz-Santana B."/>
            <person name="Ovrebo C."/>
            <person name="Racz N."/>
            <person name="Riley R."/>
            <person name="Savchenko A."/>
            <person name="Shiryaev A."/>
            <person name="Soop K."/>
            <person name="Spirin V."/>
            <person name="Szebenyi C."/>
            <person name="Tomsovsky M."/>
            <person name="Tulloss R.E."/>
            <person name="Uehling J."/>
            <person name="Grigoriev I.V."/>
            <person name="Vagvolgyi C."/>
            <person name="Papp T."/>
            <person name="Martin F.M."/>
            <person name="Miettinen O."/>
            <person name="Hibbett D.S."/>
            <person name="Nagy L.G."/>
        </authorList>
    </citation>
    <scope>NUCLEOTIDE SEQUENCE [LARGE SCALE GENOMIC DNA]</scope>
    <source>
        <strain evidence="1 2">CBS 962.96</strain>
    </source>
</reference>
<protein>
    <recommendedName>
        <fullName evidence="3">SET domain-containing protein</fullName>
    </recommendedName>
</protein>
<name>A0A4S8KTX0_DENBC</name>
<dbReference type="Gene3D" id="2.170.270.10">
    <property type="entry name" value="SET domain"/>
    <property type="match status" value="1"/>
</dbReference>
<dbReference type="InterPro" id="IPR046341">
    <property type="entry name" value="SET_dom_sf"/>
</dbReference>
<evidence type="ECO:0000313" key="1">
    <source>
        <dbReference type="EMBL" id="THU79314.1"/>
    </source>
</evidence>
<accession>A0A4S8KTX0</accession>
<dbReference type="SUPFAM" id="SSF82199">
    <property type="entry name" value="SET domain"/>
    <property type="match status" value="1"/>
</dbReference>
<dbReference type="Proteomes" id="UP000297245">
    <property type="component" value="Unassembled WGS sequence"/>
</dbReference>
<dbReference type="OrthoDB" id="5945798at2759"/>
<dbReference type="CDD" id="cd20071">
    <property type="entry name" value="SET_SMYD"/>
    <property type="match status" value="1"/>
</dbReference>
<dbReference type="EMBL" id="ML180043">
    <property type="protein sequence ID" value="THU79314.1"/>
    <property type="molecule type" value="Genomic_DNA"/>
</dbReference>
<feature type="non-terminal residue" evidence="1">
    <location>
        <position position="1"/>
    </location>
</feature>
<sequence>LRAMKPIKKGEEITITYISDGVDSTTERQRQLASYGFTCTCERCSNPEISDPKSRQIKELLKPVRSML</sequence>
<organism evidence="1 2">
    <name type="scientific">Dendrothele bispora (strain CBS 962.96)</name>
    <dbReference type="NCBI Taxonomy" id="1314807"/>
    <lineage>
        <taxon>Eukaryota</taxon>
        <taxon>Fungi</taxon>
        <taxon>Dikarya</taxon>
        <taxon>Basidiomycota</taxon>
        <taxon>Agaricomycotina</taxon>
        <taxon>Agaricomycetes</taxon>
        <taxon>Agaricomycetidae</taxon>
        <taxon>Agaricales</taxon>
        <taxon>Agaricales incertae sedis</taxon>
        <taxon>Dendrothele</taxon>
    </lineage>
</organism>
<proteinExistence type="predicted"/>
<dbReference type="InterPro" id="IPR050869">
    <property type="entry name" value="H3K4_H4K5_MeTrfase"/>
</dbReference>
<feature type="non-terminal residue" evidence="1">
    <location>
        <position position="68"/>
    </location>
</feature>
<dbReference type="AlphaFoldDB" id="A0A4S8KTX0"/>
<evidence type="ECO:0000313" key="2">
    <source>
        <dbReference type="Proteomes" id="UP000297245"/>
    </source>
</evidence>
<evidence type="ECO:0008006" key="3">
    <source>
        <dbReference type="Google" id="ProtNLM"/>
    </source>
</evidence>
<dbReference type="PANTHER" id="PTHR12197:SF251">
    <property type="entry name" value="EG:BACR7C10.4 PROTEIN"/>
    <property type="match status" value="1"/>
</dbReference>